<dbReference type="SUPFAM" id="SSF53335">
    <property type="entry name" value="S-adenosyl-L-methionine-dependent methyltransferases"/>
    <property type="match status" value="1"/>
</dbReference>
<name>A0A1F7S0I8_9BACT</name>
<dbReference type="Pfam" id="PF13847">
    <property type="entry name" value="Methyltransf_31"/>
    <property type="match status" value="1"/>
</dbReference>
<accession>A0A1F7S0I8</accession>
<dbReference type="GO" id="GO:0008168">
    <property type="term" value="F:methyltransferase activity"/>
    <property type="evidence" value="ECO:0007669"/>
    <property type="project" value="TreeGrafter"/>
</dbReference>
<sequence length="213" mass="23855">MSLSMQHNKTELKTTGRVIHWAWVYDIGMNILFLGKRKKLDEKAILLAEIKPVDKVLDVGCGTGNLAIDVKKLAGDKGEVFGIDPAAEMIEFASNKATKAKLDIKFRIGAIENIPFPDNYFDVVLSTLMIHHLPGDELKLKGFSEIHRVLKPRGTLLVVDIDPPNALIAFLISHHNTSPRQYQPFMEKSGFREVEFGGTGFRMFSFIKGMAEK</sequence>
<dbReference type="CDD" id="cd02440">
    <property type="entry name" value="AdoMet_MTases"/>
    <property type="match status" value="1"/>
</dbReference>
<evidence type="ECO:0000313" key="3">
    <source>
        <dbReference type="Proteomes" id="UP000178797"/>
    </source>
</evidence>
<dbReference type="Gene3D" id="3.40.50.150">
    <property type="entry name" value="Vaccinia Virus protein VP39"/>
    <property type="match status" value="1"/>
</dbReference>
<evidence type="ECO:0000313" key="2">
    <source>
        <dbReference type="EMBL" id="OGL47312.1"/>
    </source>
</evidence>
<comment type="caution">
    <text evidence="2">The sequence shown here is derived from an EMBL/GenBank/DDBJ whole genome shotgun (WGS) entry which is preliminary data.</text>
</comment>
<organism evidence="2 3">
    <name type="scientific">Candidatus Schekmanbacteria bacterium RBG_16_38_10</name>
    <dbReference type="NCBI Taxonomy" id="1817879"/>
    <lineage>
        <taxon>Bacteria</taxon>
        <taxon>Candidatus Schekmaniibacteriota</taxon>
    </lineage>
</organism>
<feature type="domain" description="Methyltransferase" evidence="1">
    <location>
        <begin position="54"/>
        <end position="168"/>
    </location>
</feature>
<dbReference type="Proteomes" id="UP000178797">
    <property type="component" value="Unassembled WGS sequence"/>
</dbReference>
<dbReference type="AlphaFoldDB" id="A0A1F7S0I8"/>
<reference evidence="2 3" key="1">
    <citation type="journal article" date="2016" name="Nat. Commun.">
        <title>Thousands of microbial genomes shed light on interconnected biogeochemical processes in an aquifer system.</title>
        <authorList>
            <person name="Anantharaman K."/>
            <person name="Brown C.T."/>
            <person name="Hug L.A."/>
            <person name="Sharon I."/>
            <person name="Castelle C.J."/>
            <person name="Probst A.J."/>
            <person name="Thomas B.C."/>
            <person name="Singh A."/>
            <person name="Wilkins M.J."/>
            <person name="Karaoz U."/>
            <person name="Brodie E.L."/>
            <person name="Williams K.H."/>
            <person name="Hubbard S.S."/>
            <person name="Banfield J.F."/>
        </authorList>
    </citation>
    <scope>NUCLEOTIDE SEQUENCE [LARGE SCALE GENOMIC DNA]</scope>
</reference>
<dbReference type="PANTHER" id="PTHR43591:SF24">
    <property type="entry name" value="2-METHOXY-6-POLYPRENYL-1,4-BENZOQUINOL METHYLASE, MITOCHONDRIAL"/>
    <property type="match status" value="1"/>
</dbReference>
<dbReference type="InterPro" id="IPR029063">
    <property type="entry name" value="SAM-dependent_MTases_sf"/>
</dbReference>
<protein>
    <recommendedName>
        <fullName evidence="1">Methyltransferase domain-containing protein</fullName>
    </recommendedName>
</protein>
<dbReference type="InterPro" id="IPR025714">
    <property type="entry name" value="Methyltranfer_dom"/>
</dbReference>
<dbReference type="EMBL" id="MGDE01000045">
    <property type="protein sequence ID" value="OGL47312.1"/>
    <property type="molecule type" value="Genomic_DNA"/>
</dbReference>
<proteinExistence type="predicted"/>
<evidence type="ECO:0000259" key="1">
    <source>
        <dbReference type="Pfam" id="PF13847"/>
    </source>
</evidence>
<dbReference type="PANTHER" id="PTHR43591">
    <property type="entry name" value="METHYLTRANSFERASE"/>
    <property type="match status" value="1"/>
</dbReference>
<gene>
    <name evidence="2" type="ORF">A2W05_00810</name>
</gene>